<keyword evidence="10" id="KW-1185">Reference proteome</keyword>
<dbReference type="EMBL" id="JGYX01000001">
    <property type="protein sequence ID" value="KFI61879.1"/>
    <property type="molecule type" value="Genomic_DNA"/>
</dbReference>
<dbReference type="AlphaFoldDB" id="A0A087ASX9"/>
<proteinExistence type="inferred from homology"/>
<dbReference type="PANTHER" id="PTHR43227">
    <property type="entry name" value="BLL4140 PROTEIN"/>
    <property type="match status" value="1"/>
</dbReference>
<comment type="caution">
    <text evidence="9">The sequence shown here is derived from an EMBL/GenBank/DDBJ whole genome shotgun (WGS) entry which is preliminary data.</text>
</comment>
<sequence length="322" mass="35922">MATHMQSASVAVPGGSVSSNRPKPGFMSRLAYHLQRYWQLWILVAPGLIFMFLFAYVPMWGIQLAFREFEPSKGLTGGDWVGFKYFIQFFQSPLFGQIMWNTVRISLWTLVMGFIFPIILALLINQIGSKKVKGFVQTVTYMPHFISVVVIVSMLNIFLSPGSGIIGRFFGDTSLMGNSGAITAVYWISEVWQHCGWNCIIYLAALSGVDTSLYEAAKMDGASRLQLIRYVDLPAIMPTCTILLIMQMGSVLNVGFDKIYLMQNTLNQTATEVISTYTYKIGILGGQFEYSTAIGLFNTVINFLFLMIANGISKKVNDASIF</sequence>
<reference evidence="9 10" key="1">
    <citation type="submission" date="2014-03" db="EMBL/GenBank/DDBJ databases">
        <title>Genomics of Bifidobacteria.</title>
        <authorList>
            <person name="Ventura M."/>
            <person name="Milani C."/>
            <person name="Lugli G.A."/>
        </authorList>
    </citation>
    <scope>NUCLEOTIDE SEQUENCE [LARGE SCALE GENOMIC DNA]</scope>
    <source>
        <strain evidence="9 10">LMG 11586</strain>
    </source>
</reference>
<keyword evidence="3" id="KW-1003">Cell membrane</keyword>
<protein>
    <submittedName>
        <fullName evidence="9">Polysaccharide ABC transporter permease</fullName>
    </submittedName>
</protein>
<dbReference type="GO" id="GO:0005886">
    <property type="term" value="C:plasma membrane"/>
    <property type="evidence" value="ECO:0007669"/>
    <property type="project" value="UniProtKB-SubCell"/>
</dbReference>
<feature type="transmembrane region" description="Helical" evidence="7">
    <location>
        <begin position="293"/>
        <end position="312"/>
    </location>
</feature>
<dbReference type="SUPFAM" id="SSF161098">
    <property type="entry name" value="MetI-like"/>
    <property type="match status" value="1"/>
</dbReference>
<dbReference type="PANTHER" id="PTHR43227:SF11">
    <property type="entry name" value="BLL4140 PROTEIN"/>
    <property type="match status" value="1"/>
</dbReference>
<keyword evidence="5 7" id="KW-1133">Transmembrane helix</keyword>
<feature type="transmembrane region" description="Helical" evidence="7">
    <location>
        <begin position="105"/>
        <end position="124"/>
    </location>
</feature>
<evidence type="ECO:0000256" key="2">
    <source>
        <dbReference type="ARBA" id="ARBA00022448"/>
    </source>
</evidence>
<dbReference type="PROSITE" id="PS50928">
    <property type="entry name" value="ABC_TM1"/>
    <property type="match status" value="1"/>
</dbReference>
<dbReference type="Proteomes" id="UP000029046">
    <property type="component" value="Unassembled WGS sequence"/>
</dbReference>
<name>A0A087ASX9_9BIFI</name>
<evidence type="ECO:0000256" key="7">
    <source>
        <dbReference type="RuleBase" id="RU363032"/>
    </source>
</evidence>
<evidence type="ECO:0000256" key="1">
    <source>
        <dbReference type="ARBA" id="ARBA00004651"/>
    </source>
</evidence>
<dbReference type="InterPro" id="IPR035906">
    <property type="entry name" value="MetI-like_sf"/>
</dbReference>
<dbReference type="GO" id="GO:0055085">
    <property type="term" value="P:transmembrane transport"/>
    <property type="evidence" value="ECO:0007669"/>
    <property type="project" value="InterPro"/>
</dbReference>
<evidence type="ECO:0000313" key="9">
    <source>
        <dbReference type="EMBL" id="KFI61879.1"/>
    </source>
</evidence>
<evidence type="ECO:0000256" key="6">
    <source>
        <dbReference type="ARBA" id="ARBA00023136"/>
    </source>
</evidence>
<evidence type="ECO:0000256" key="4">
    <source>
        <dbReference type="ARBA" id="ARBA00022692"/>
    </source>
</evidence>
<evidence type="ECO:0000256" key="3">
    <source>
        <dbReference type="ARBA" id="ARBA00022475"/>
    </source>
</evidence>
<dbReference type="eggNOG" id="COG4209">
    <property type="taxonomic scope" value="Bacteria"/>
</dbReference>
<keyword evidence="6 7" id="KW-0472">Membrane</keyword>
<dbReference type="InterPro" id="IPR050809">
    <property type="entry name" value="UgpAE/MalFG_permease"/>
</dbReference>
<evidence type="ECO:0000256" key="5">
    <source>
        <dbReference type="ARBA" id="ARBA00022989"/>
    </source>
</evidence>
<feature type="transmembrane region" description="Helical" evidence="7">
    <location>
        <begin position="230"/>
        <end position="252"/>
    </location>
</feature>
<keyword evidence="4 7" id="KW-0812">Transmembrane</keyword>
<comment type="subcellular location">
    <subcellularLocation>
        <location evidence="1 7">Cell membrane</location>
        <topology evidence="1 7">Multi-pass membrane protein</topology>
    </subcellularLocation>
</comment>
<comment type="similarity">
    <text evidence="7">Belongs to the binding-protein-dependent transport system permease family.</text>
</comment>
<feature type="domain" description="ABC transmembrane type-1" evidence="8">
    <location>
        <begin position="99"/>
        <end position="309"/>
    </location>
</feature>
<dbReference type="Pfam" id="PF00528">
    <property type="entry name" value="BPD_transp_1"/>
    <property type="match status" value="1"/>
</dbReference>
<keyword evidence="2 7" id="KW-0813">Transport</keyword>
<gene>
    <name evidence="9" type="ORF">BIGA_0410</name>
</gene>
<organism evidence="9 10">
    <name type="scientific">Bifidobacterium pullorum subsp. gallinarum</name>
    <dbReference type="NCBI Taxonomy" id="78344"/>
    <lineage>
        <taxon>Bacteria</taxon>
        <taxon>Bacillati</taxon>
        <taxon>Actinomycetota</taxon>
        <taxon>Actinomycetes</taxon>
        <taxon>Bifidobacteriales</taxon>
        <taxon>Bifidobacteriaceae</taxon>
        <taxon>Bifidobacterium</taxon>
    </lineage>
</organism>
<dbReference type="CDD" id="cd06261">
    <property type="entry name" value="TM_PBP2"/>
    <property type="match status" value="1"/>
</dbReference>
<evidence type="ECO:0000259" key="8">
    <source>
        <dbReference type="PROSITE" id="PS50928"/>
    </source>
</evidence>
<accession>A0A087ASX9</accession>
<evidence type="ECO:0000313" key="10">
    <source>
        <dbReference type="Proteomes" id="UP000029046"/>
    </source>
</evidence>
<feature type="transmembrane region" description="Helical" evidence="7">
    <location>
        <begin position="37"/>
        <end position="57"/>
    </location>
</feature>
<dbReference type="Gene3D" id="1.10.3720.10">
    <property type="entry name" value="MetI-like"/>
    <property type="match status" value="1"/>
</dbReference>
<feature type="transmembrane region" description="Helical" evidence="7">
    <location>
        <begin position="145"/>
        <end position="171"/>
    </location>
</feature>
<dbReference type="InterPro" id="IPR000515">
    <property type="entry name" value="MetI-like"/>
</dbReference>